<evidence type="ECO:0000313" key="2">
    <source>
        <dbReference type="Proteomes" id="UP001175228"/>
    </source>
</evidence>
<name>A0AA39PSB0_9AGAR</name>
<organism evidence="1 2">
    <name type="scientific">Armillaria luteobubalina</name>
    <dbReference type="NCBI Taxonomy" id="153913"/>
    <lineage>
        <taxon>Eukaryota</taxon>
        <taxon>Fungi</taxon>
        <taxon>Dikarya</taxon>
        <taxon>Basidiomycota</taxon>
        <taxon>Agaricomycotina</taxon>
        <taxon>Agaricomycetes</taxon>
        <taxon>Agaricomycetidae</taxon>
        <taxon>Agaricales</taxon>
        <taxon>Marasmiineae</taxon>
        <taxon>Physalacriaceae</taxon>
        <taxon>Armillaria</taxon>
    </lineage>
</organism>
<evidence type="ECO:0008006" key="3">
    <source>
        <dbReference type="Google" id="ProtNLM"/>
    </source>
</evidence>
<protein>
    <recommendedName>
        <fullName evidence="3">F-box domain-containing protein</fullName>
    </recommendedName>
</protein>
<dbReference type="AlphaFoldDB" id="A0AA39PSB0"/>
<sequence>MLPQELWDLIIGHLDGDIPSLKSCALTSTAFRPSSQKGIFSRIYVSSISPSSFHGHTFEKLYTLLSSSPHIAPLITSFELSLHHESEESEFERIPLFLPFLRNVHRFFLLSATNMIFEWIHLPVRVQESLVAFWHASNIIDLQIEAMGRMSLDEGRRLRMYEWSSLKHLSILWSSPEQLWGSNDPGSLPSPQLESLTVGYFDLNQIKHAALDISFVRRFSAALEIEEDSFAVPNVQDLLARFQDTLEYLHLEMLLHSQPSRVVSSHF</sequence>
<dbReference type="Proteomes" id="UP001175228">
    <property type="component" value="Unassembled WGS sequence"/>
</dbReference>
<evidence type="ECO:0000313" key="1">
    <source>
        <dbReference type="EMBL" id="KAK0489622.1"/>
    </source>
</evidence>
<comment type="caution">
    <text evidence="1">The sequence shown here is derived from an EMBL/GenBank/DDBJ whole genome shotgun (WGS) entry which is preliminary data.</text>
</comment>
<keyword evidence="2" id="KW-1185">Reference proteome</keyword>
<proteinExistence type="predicted"/>
<reference evidence="1" key="1">
    <citation type="submission" date="2023-06" db="EMBL/GenBank/DDBJ databases">
        <authorList>
            <consortium name="Lawrence Berkeley National Laboratory"/>
            <person name="Ahrendt S."/>
            <person name="Sahu N."/>
            <person name="Indic B."/>
            <person name="Wong-Bajracharya J."/>
            <person name="Merenyi Z."/>
            <person name="Ke H.-M."/>
            <person name="Monk M."/>
            <person name="Kocsube S."/>
            <person name="Drula E."/>
            <person name="Lipzen A."/>
            <person name="Balint B."/>
            <person name="Henrissat B."/>
            <person name="Andreopoulos B."/>
            <person name="Martin F.M."/>
            <person name="Harder C.B."/>
            <person name="Rigling D."/>
            <person name="Ford K.L."/>
            <person name="Foster G.D."/>
            <person name="Pangilinan J."/>
            <person name="Papanicolaou A."/>
            <person name="Barry K."/>
            <person name="LaButti K."/>
            <person name="Viragh M."/>
            <person name="Koriabine M."/>
            <person name="Yan M."/>
            <person name="Riley R."/>
            <person name="Champramary S."/>
            <person name="Plett K.L."/>
            <person name="Tsai I.J."/>
            <person name="Slot J."/>
            <person name="Sipos G."/>
            <person name="Plett J."/>
            <person name="Nagy L.G."/>
            <person name="Grigoriev I.V."/>
        </authorList>
    </citation>
    <scope>NUCLEOTIDE SEQUENCE</scope>
    <source>
        <strain evidence="1">HWK02</strain>
    </source>
</reference>
<gene>
    <name evidence="1" type="ORF">EDD18DRAFT_589473</name>
</gene>
<dbReference type="EMBL" id="JAUEPU010000038">
    <property type="protein sequence ID" value="KAK0489622.1"/>
    <property type="molecule type" value="Genomic_DNA"/>
</dbReference>
<accession>A0AA39PSB0</accession>